<dbReference type="AlphaFoldDB" id="A0A4Y2SBA1"/>
<evidence type="ECO:0000313" key="2">
    <source>
        <dbReference type="Proteomes" id="UP000499080"/>
    </source>
</evidence>
<comment type="caution">
    <text evidence="1">The sequence shown here is derived from an EMBL/GenBank/DDBJ whole genome shotgun (WGS) entry which is preliminary data.</text>
</comment>
<reference evidence="1 2" key="1">
    <citation type="journal article" date="2019" name="Sci. Rep.">
        <title>Orb-weaving spider Araneus ventricosus genome elucidates the spidroin gene catalogue.</title>
        <authorList>
            <person name="Kono N."/>
            <person name="Nakamura H."/>
            <person name="Ohtoshi R."/>
            <person name="Moran D.A.P."/>
            <person name="Shinohara A."/>
            <person name="Yoshida Y."/>
            <person name="Fujiwara M."/>
            <person name="Mori M."/>
            <person name="Tomita M."/>
            <person name="Arakawa K."/>
        </authorList>
    </citation>
    <scope>NUCLEOTIDE SEQUENCE [LARGE SCALE GENOMIC DNA]</scope>
</reference>
<keyword evidence="2" id="KW-1185">Reference proteome</keyword>
<dbReference type="Proteomes" id="UP000499080">
    <property type="component" value="Unassembled WGS sequence"/>
</dbReference>
<sequence>MRCCLRCCSHRQTTVQSDDIRFEIVLMLQSGVSIQQINSVRLLHCRQMLKGETLQSTLIDVISHLVTSHSRAGDESLKFRRGEMTKSLCQRTCLIFHNSFVWVLDGA</sequence>
<accession>A0A4Y2SBA1</accession>
<name>A0A4Y2SBA1_ARAVE</name>
<dbReference type="EMBL" id="BGPR01020810">
    <property type="protein sequence ID" value="GBN85508.1"/>
    <property type="molecule type" value="Genomic_DNA"/>
</dbReference>
<gene>
    <name evidence="1" type="ORF">AVEN_170678_1</name>
</gene>
<evidence type="ECO:0000313" key="1">
    <source>
        <dbReference type="EMBL" id="GBN85508.1"/>
    </source>
</evidence>
<proteinExistence type="predicted"/>
<organism evidence="1 2">
    <name type="scientific">Araneus ventricosus</name>
    <name type="common">Orbweaver spider</name>
    <name type="synonym">Epeira ventricosa</name>
    <dbReference type="NCBI Taxonomy" id="182803"/>
    <lineage>
        <taxon>Eukaryota</taxon>
        <taxon>Metazoa</taxon>
        <taxon>Ecdysozoa</taxon>
        <taxon>Arthropoda</taxon>
        <taxon>Chelicerata</taxon>
        <taxon>Arachnida</taxon>
        <taxon>Araneae</taxon>
        <taxon>Araneomorphae</taxon>
        <taxon>Entelegynae</taxon>
        <taxon>Araneoidea</taxon>
        <taxon>Araneidae</taxon>
        <taxon>Araneus</taxon>
    </lineage>
</organism>
<protein>
    <submittedName>
        <fullName evidence="1">Uncharacterized protein</fullName>
    </submittedName>
</protein>